<dbReference type="Pfam" id="PF13581">
    <property type="entry name" value="HATPase_c_2"/>
    <property type="match status" value="1"/>
</dbReference>
<evidence type="ECO:0000313" key="5">
    <source>
        <dbReference type="Proteomes" id="UP000320580"/>
    </source>
</evidence>
<dbReference type="EMBL" id="CP042266">
    <property type="protein sequence ID" value="QDY77105.1"/>
    <property type="molecule type" value="Genomic_DNA"/>
</dbReference>
<reference evidence="4 5" key="1">
    <citation type="submission" date="2019-07" db="EMBL/GenBank/DDBJ databases">
        <authorList>
            <person name="Zhu P."/>
        </authorList>
    </citation>
    <scope>NUCLEOTIDE SEQUENCE [LARGE SCALE GENOMIC DNA]</scope>
    <source>
        <strain evidence="4 5">SSL-25</strain>
    </source>
</reference>
<keyword evidence="1" id="KW-0418">Kinase</keyword>
<keyword evidence="1" id="KW-0723">Serine/threonine-protein kinase</keyword>
<dbReference type="AlphaFoldDB" id="A0A5B8J5M7"/>
<dbReference type="RefSeq" id="WP_146480391.1">
    <property type="nucleotide sequence ID" value="NZ_CP042266.1"/>
</dbReference>
<gene>
    <name evidence="4" type="ORF">FQU76_11915</name>
</gene>
<dbReference type="GO" id="GO:0004674">
    <property type="term" value="F:protein serine/threonine kinase activity"/>
    <property type="evidence" value="ECO:0007669"/>
    <property type="project" value="UniProtKB-KW"/>
</dbReference>
<dbReference type="GO" id="GO:0005524">
    <property type="term" value="F:ATP binding"/>
    <property type="evidence" value="ECO:0007669"/>
    <property type="project" value="UniProtKB-KW"/>
</dbReference>
<name>A0A5B8J5M7_9ACTN</name>
<dbReference type="KEGG" id="sqz:FQU76_11915"/>
<protein>
    <submittedName>
        <fullName evidence="4">ATP-binding protein</fullName>
    </submittedName>
</protein>
<dbReference type="Proteomes" id="UP000320580">
    <property type="component" value="Chromosome"/>
</dbReference>
<dbReference type="InterPro" id="IPR036890">
    <property type="entry name" value="HATPase_C_sf"/>
</dbReference>
<dbReference type="OrthoDB" id="4251531at2"/>
<dbReference type="Gene3D" id="3.30.565.10">
    <property type="entry name" value="Histidine kinase-like ATPase, C-terminal domain"/>
    <property type="match status" value="1"/>
</dbReference>
<keyword evidence="1" id="KW-0808">Transferase</keyword>
<dbReference type="SUPFAM" id="SSF55874">
    <property type="entry name" value="ATPase domain of HSP90 chaperone/DNA topoisomerase II/histidine kinase"/>
    <property type="match status" value="1"/>
</dbReference>
<dbReference type="InterPro" id="IPR050267">
    <property type="entry name" value="Anti-sigma-factor_SerPK"/>
</dbReference>
<evidence type="ECO:0000313" key="4">
    <source>
        <dbReference type="EMBL" id="QDY77105.1"/>
    </source>
</evidence>
<dbReference type="PANTHER" id="PTHR35526:SF3">
    <property type="entry name" value="ANTI-SIGMA-F FACTOR RSBW"/>
    <property type="match status" value="1"/>
</dbReference>
<keyword evidence="4" id="KW-0067">ATP-binding</keyword>
<dbReference type="CDD" id="cd16936">
    <property type="entry name" value="HATPase_RsbW-like"/>
    <property type="match status" value="1"/>
</dbReference>
<evidence type="ECO:0000259" key="3">
    <source>
        <dbReference type="Pfam" id="PF13581"/>
    </source>
</evidence>
<proteinExistence type="predicted"/>
<dbReference type="PANTHER" id="PTHR35526">
    <property type="entry name" value="ANTI-SIGMA-F FACTOR RSBW-RELATED"/>
    <property type="match status" value="1"/>
</dbReference>
<sequence>MNGPCDGGTWIARWSRHPRSVGRARLGLRKALAGWGLSGIEHSAALVLSELVTNAVRHGSAAPGRQIETRCARTPGGGLRIEVHDTGDGRPWPARPGPDAEGGRGLWLVGELADRWGVESRLGPGKYVWAELSVPPETYP</sequence>
<feature type="region of interest" description="Disordered" evidence="2">
    <location>
        <begin position="70"/>
        <end position="103"/>
    </location>
</feature>
<organism evidence="4 5">
    <name type="scientific">Streptomyces qinzhouensis</name>
    <dbReference type="NCBI Taxonomy" id="2599401"/>
    <lineage>
        <taxon>Bacteria</taxon>
        <taxon>Bacillati</taxon>
        <taxon>Actinomycetota</taxon>
        <taxon>Actinomycetes</taxon>
        <taxon>Kitasatosporales</taxon>
        <taxon>Streptomycetaceae</taxon>
        <taxon>Streptomyces</taxon>
    </lineage>
</organism>
<keyword evidence="4" id="KW-0547">Nucleotide-binding</keyword>
<keyword evidence="5" id="KW-1185">Reference proteome</keyword>
<evidence type="ECO:0000256" key="2">
    <source>
        <dbReference type="SAM" id="MobiDB-lite"/>
    </source>
</evidence>
<accession>A0A5B8J5M7</accession>
<feature type="domain" description="Histidine kinase/HSP90-like ATPase" evidence="3">
    <location>
        <begin position="17"/>
        <end position="120"/>
    </location>
</feature>
<dbReference type="InterPro" id="IPR003594">
    <property type="entry name" value="HATPase_dom"/>
</dbReference>
<evidence type="ECO:0000256" key="1">
    <source>
        <dbReference type="ARBA" id="ARBA00022527"/>
    </source>
</evidence>